<name>A0ABS5U644_9BACT</name>
<evidence type="ECO:0000256" key="2">
    <source>
        <dbReference type="SAM" id="SignalP"/>
    </source>
</evidence>
<keyword evidence="2" id="KW-0732">Signal</keyword>
<evidence type="ECO:0000313" key="3">
    <source>
        <dbReference type="EMBL" id="MBT1071132.1"/>
    </source>
</evidence>
<dbReference type="Proteomes" id="UP000784128">
    <property type="component" value="Unassembled WGS sequence"/>
</dbReference>
<keyword evidence="1" id="KW-0472">Membrane</keyword>
<proteinExistence type="predicted"/>
<keyword evidence="1" id="KW-1133">Transmembrane helix</keyword>
<keyword evidence="4" id="KW-1185">Reference proteome</keyword>
<evidence type="ECO:0000256" key="1">
    <source>
        <dbReference type="SAM" id="Phobius"/>
    </source>
</evidence>
<sequence length="160" mass="16931">MNPFIVTLVSAVLTLSLISVYPSLASSPDLEELTGASQSTATTPQTSACVPFNNLNTSIRDGKIGRATAQAELKALLAEIREEYFRKGGKGVSAGSWVFPLAGYTSRAITGGQTKAILLEAMIFSAAIATVVILPLTSSSMTAIRTVWTIVPDSRCRCFL</sequence>
<organism evidence="3 4">
    <name type="scientific">Pelotalea chapellei</name>
    <dbReference type="NCBI Taxonomy" id="44671"/>
    <lineage>
        <taxon>Bacteria</taxon>
        <taxon>Pseudomonadati</taxon>
        <taxon>Thermodesulfobacteriota</taxon>
        <taxon>Desulfuromonadia</taxon>
        <taxon>Geobacterales</taxon>
        <taxon>Geobacteraceae</taxon>
        <taxon>Pelotalea</taxon>
    </lineage>
</organism>
<feature type="chain" id="PRO_5045600020" evidence="2">
    <location>
        <begin position="26"/>
        <end position="160"/>
    </location>
</feature>
<protein>
    <submittedName>
        <fullName evidence="3">Uncharacterized protein</fullName>
    </submittedName>
</protein>
<keyword evidence="1" id="KW-0812">Transmembrane</keyword>
<gene>
    <name evidence="3" type="ORF">KJB30_05025</name>
</gene>
<accession>A0ABS5U644</accession>
<evidence type="ECO:0000313" key="4">
    <source>
        <dbReference type="Proteomes" id="UP000784128"/>
    </source>
</evidence>
<comment type="caution">
    <text evidence="3">The sequence shown here is derived from an EMBL/GenBank/DDBJ whole genome shotgun (WGS) entry which is preliminary data.</text>
</comment>
<feature type="signal peptide" evidence="2">
    <location>
        <begin position="1"/>
        <end position="25"/>
    </location>
</feature>
<reference evidence="3 4" key="1">
    <citation type="submission" date="2021-05" db="EMBL/GenBank/DDBJ databases">
        <title>The draft genome of Geobacter chapellei DSM 13688.</title>
        <authorList>
            <person name="Xu Z."/>
            <person name="Masuda Y."/>
            <person name="Itoh H."/>
            <person name="Senoo K."/>
        </authorList>
    </citation>
    <scope>NUCLEOTIDE SEQUENCE [LARGE SCALE GENOMIC DNA]</scope>
    <source>
        <strain evidence="3 4">DSM 13688</strain>
    </source>
</reference>
<feature type="transmembrane region" description="Helical" evidence="1">
    <location>
        <begin position="116"/>
        <end position="136"/>
    </location>
</feature>
<dbReference type="RefSeq" id="WP_214296852.1">
    <property type="nucleotide sequence ID" value="NZ_JAHDYS010000004.1"/>
</dbReference>
<dbReference type="EMBL" id="JAHDYS010000004">
    <property type="protein sequence ID" value="MBT1071132.1"/>
    <property type="molecule type" value="Genomic_DNA"/>
</dbReference>